<accession>A0ACA9LN12</accession>
<dbReference type="EMBL" id="CAJVPW010004402">
    <property type="protein sequence ID" value="CAG8540139.1"/>
    <property type="molecule type" value="Genomic_DNA"/>
</dbReference>
<proteinExistence type="predicted"/>
<gene>
    <name evidence="1" type="ORF">SPELUC_LOCUS4767</name>
</gene>
<reference evidence="1" key="1">
    <citation type="submission" date="2021-06" db="EMBL/GenBank/DDBJ databases">
        <authorList>
            <person name="Kallberg Y."/>
            <person name="Tangrot J."/>
            <person name="Rosling A."/>
        </authorList>
    </citation>
    <scope>NUCLEOTIDE SEQUENCE</scope>
    <source>
        <strain evidence="1">28 12/20/2015</strain>
    </source>
</reference>
<protein>
    <submittedName>
        <fullName evidence="1">7165_t:CDS:1</fullName>
    </submittedName>
</protein>
<sequence length="214" mass="24649">MNSTPSVTPSSSERSNALPSNLTQSSTISYPYFKFTDEFSDDEYDDSEEEFDVDYSCPECSRPRTNDRWYKVLIYEEENCKWRKEEIRLLINKRYWECLESDEYAINLPQNRGNAKERVIIKSHPKAVYTSRLLPKPLNDKGYSGYGNFAISESEFIKGIGRTIGQLQQLKIITNENSEDSDYVTRAFEQSLSIGNNISNTSKRAKVTNISKAL</sequence>
<organism evidence="1 2">
    <name type="scientific">Cetraspora pellucida</name>
    <dbReference type="NCBI Taxonomy" id="1433469"/>
    <lineage>
        <taxon>Eukaryota</taxon>
        <taxon>Fungi</taxon>
        <taxon>Fungi incertae sedis</taxon>
        <taxon>Mucoromycota</taxon>
        <taxon>Glomeromycotina</taxon>
        <taxon>Glomeromycetes</taxon>
        <taxon>Diversisporales</taxon>
        <taxon>Gigasporaceae</taxon>
        <taxon>Cetraspora</taxon>
    </lineage>
</organism>
<keyword evidence="2" id="KW-1185">Reference proteome</keyword>
<name>A0ACA9LN12_9GLOM</name>
<comment type="caution">
    <text evidence="1">The sequence shown here is derived from an EMBL/GenBank/DDBJ whole genome shotgun (WGS) entry which is preliminary data.</text>
</comment>
<evidence type="ECO:0000313" key="2">
    <source>
        <dbReference type="Proteomes" id="UP000789366"/>
    </source>
</evidence>
<evidence type="ECO:0000313" key="1">
    <source>
        <dbReference type="EMBL" id="CAG8540139.1"/>
    </source>
</evidence>
<dbReference type="Proteomes" id="UP000789366">
    <property type="component" value="Unassembled WGS sequence"/>
</dbReference>